<feature type="compositionally biased region" description="Pro residues" evidence="1">
    <location>
        <begin position="1"/>
        <end position="11"/>
    </location>
</feature>
<dbReference type="AlphaFoldDB" id="A0A2N5X1N9"/>
<protein>
    <recommendedName>
        <fullName evidence="4">Lasso RiPP family leader peptide-containing protein</fullName>
    </recommendedName>
</protein>
<accession>A0A2N5X1N9</accession>
<gene>
    <name evidence="2" type="ORF">C0039_12755</name>
</gene>
<dbReference type="EMBL" id="PKUS01000015">
    <property type="protein sequence ID" value="PLW68401.1"/>
    <property type="molecule type" value="Genomic_DNA"/>
</dbReference>
<keyword evidence="3" id="KW-1185">Reference proteome</keyword>
<evidence type="ECO:0008006" key="4">
    <source>
        <dbReference type="Google" id="ProtNLM"/>
    </source>
</evidence>
<organism evidence="2 3">
    <name type="scientific">Pseudohalioglobus lutimaris</name>
    <dbReference type="NCBI Taxonomy" id="1737061"/>
    <lineage>
        <taxon>Bacteria</taxon>
        <taxon>Pseudomonadati</taxon>
        <taxon>Pseudomonadota</taxon>
        <taxon>Gammaproteobacteria</taxon>
        <taxon>Cellvibrionales</taxon>
        <taxon>Halieaceae</taxon>
        <taxon>Pseudohalioglobus</taxon>
    </lineage>
</organism>
<evidence type="ECO:0000313" key="2">
    <source>
        <dbReference type="EMBL" id="PLW68401.1"/>
    </source>
</evidence>
<feature type="region of interest" description="Disordered" evidence="1">
    <location>
        <begin position="1"/>
        <end position="56"/>
    </location>
</feature>
<dbReference type="RefSeq" id="WP_075999279.1">
    <property type="nucleotide sequence ID" value="NZ_PKUS01000015.1"/>
</dbReference>
<reference evidence="2 3" key="1">
    <citation type="submission" date="2018-01" db="EMBL/GenBank/DDBJ databases">
        <title>The draft genome sequence of Halioglobus lutimaris HF004.</title>
        <authorList>
            <person name="Du Z.-J."/>
            <person name="Shi M.-J."/>
        </authorList>
    </citation>
    <scope>NUCLEOTIDE SEQUENCE [LARGE SCALE GENOMIC DNA]</scope>
    <source>
        <strain evidence="2 3">HF004</strain>
    </source>
</reference>
<evidence type="ECO:0000256" key="1">
    <source>
        <dbReference type="SAM" id="MobiDB-lite"/>
    </source>
</evidence>
<sequence length="69" mass="7077">MPTLPENPPVKGPEERDKSAYASPRLTRFGPVQGLTLGSGGTMGDGQLGMTRGGTMGMSMGMGMGMGMN</sequence>
<evidence type="ECO:0000313" key="3">
    <source>
        <dbReference type="Proteomes" id="UP000235005"/>
    </source>
</evidence>
<name>A0A2N5X1N9_9GAMM</name>
<feature type="compositionally biased region" description="Gly residues" evidence="1">
    <location>
        <begin position="37"/>
        <end position="56"/>
    </location>
</feature>
<dbReference type="Proteomes" id="UP000235005">
    <property type="component" value="Unassembled WGS sequence"/>
</dbReference>
<proteinExistence type="predicted"/>
<comment type="caution">
    <text evidence="2">The sequence shown here is derived from an EMBL/GenBank/DDBJ whole genome shotgun (WGS) entry which is preliminary data.</text>
</comment>